<dbReference type="Proteomes" id="UP000499080">
    <property type="component" value="Unassembled WGS sequence"/>
</dbReference>
<evidence type="ECO:0000313" key="3">
    <source>
        <dbReference type="Proteomes" id="UP000499080"/>
    </source>
</evidence>
<dbReference type="EMBL" id="BGPR01000741">
    <property type="protein sequence ID" value="GBM33782.1"/>
    <property type="molecule type" value="Genomic_DNA"/>
</dbReference>
<dbReference type="AlphaFoldDB" id="A0A4Y2EWZ5"/>
<proteinExistence type="predicted"/>
<reference evidence="2 3" key="1">
    <citation type="journal article" date="2019" name="Sci. Rep.">
        <title>Orb-weaving spider Araneus ventricosus genome elucidates the spidroin gene catalogue.</title>
        <authorList>
            <person name="Kono N."/>
            <person name="Nakamura H."/>
            <person name="Ohtoshi R."/>
            <person name="Moran D.A.P."/>
            <person name="Shinohara A."/>
            <person name="Yoshida Y."/>
            <person name="Fujiwara M."/>
            <person name="Mori M."/>
            <person name="Tomita M."/>
            <person name="Arakawa K."/>
        </authorList>
    </citation>
    <scope>NUCLEOTIDE SEQUENCE [LARGE SCALE GENOMIC DNA]</scope>
</reference>
<sequence>MSEIKEFVRKLFETNAKLQTLLDNVNTLMQMKNVNMPMQMKSIGMPMQMKNIDMPMQMNNFISMNEVPKPSNYQRDSVSAFHASRNPNNLSDQSTLRNVNQAKQQTPIFSANTPSSAASNKFLIFSPLRR</sequence>
<accession>A0A4Y2EWZ5</accession>
<feature type="compositionally biased region" description="Polar residues" evidence="1">
    <location>
        <begin position="85"/>
        <end position="95"/>
    </location>
</feature>
<organism evidence="2 3">
    <name type="scientific">Araneus ventricosus</name>
    <name type="common">Orbweaver spider</name>
    <name type="synonym">Epeira ventricosa</name>
    <dbReference type="NCBI Taxonomy" id="182803"/>
    <lineage>
        <taxon>Eukaryota</taxon>
        <taxon>Metazoa</taxon>
        <taxon>Ecdysozoa</taxon>
        <taxon>Arthropoda</taxon>
        <taxon>Chelicerata</taxon>
        <taxon>Arachnida</taxon>
        <taxon>Araneae</taxon>
        <taxon>Araneomorphae</taxon>
        <taxon>Entelegynae</taxon>
        <taxon>Araneoidea</taxon>
        <taxon>Araneidae</taxon>
        <taxon>Araneus</taxon>
    </lineage>
</organism>
<protein>
    <submittedName>
        <fullName evidence="2">Uncharacterized protein</fullName>
    </submittedName>
</protein>
<keyword evidence="3" id="KW-1185">Reference proteome</keyword>
<gene>
    <name evidence="2" type="ORF">AVEN_183040_1</name>
</gene>
<evidence type="ECO:0000313" key="2">
    <source>
        <dbReference type="EMBL" id="GBM33782.1"/>
    </source>
</evidence>
<evidence type="ECO:0000256" key="1">
    <source>
        <dbReference type="SAM" id="MobiDB-lite"/>
    </source>
</evidence>
<feature type="region of interest" description="Disordered" evidence="1">
    <location>
        <begin position="67"/>
        <end position="95"/>
    </location>
</feature>
<comment type="caution">
    <text evidence="2">The sequence shown here is derived from an EMBL/GenBank/DDBJ whole genome shotgun (WGS) entry which is preliminary data.</text>
</comment>
<name>A0A4Y2EWZ5_ARAVE</name>